<keyword evidence="2" id="KW-1185">Reference proteome</keyword>
<protein>
    <submittedName>
        <fullName evidence="1">Uncharacterized protein</fullName>
    </submittedName>
</protein>
<dbReference type="EMBL" id="PISP01000003">
    <property type="protein sequence ID" value="PKD43062.1"/>
    <property type="molecule type" value="Genomic_DNA"/>
</dbReference>
<reference evidence="1 2" key="1">
    <citation type="submission" date="2017-11" db="EMBL/GenBank/DDBJ databases">
        <title>Rhodohalobacter 15182 sp. nov., isolated from a salt lake.</title>
        <authorList>
            <person name="Han S."/>
        </authorList>
    </citation>
    <scope>NUCLEOTIDE SEQUENCE [LARGE SCALE GENOMIC DNA]</scope>
    <source>
        <strain evidence="1 2">15182</strain>
    </source>
</reference>
<organism evidence="1 2">
    <name type="scientific">Rhodohalobacter barkolensis</name>
    <dbReference type="NCBI Taxonomy" id="2053187"/>
    <lineage>
        <taxon>Bacteria</taxon>
        <taxon>Pseudomonadati</taxon>
        <taxon>Balneolota</taxon>
        <taxon>Balneolia</taxon>
        <taxon>Balneolales</taxon>
        <taxon>Balneolaceae</taxon>
        <taxon>Rhodohalobacter</taxon>
    </lineage>
</organism>
<evidence type="ECO:0000313" key="2">
    <source>
        <dbReference type="Proteomes" id="UP000233398"/>
    </source>
</evidence>
<sequence length="96" mass="11648">MSKKEKYPPINVLNVMRGFRTPDLPHAVTPYRFELRNGEKHRIKQIRQTHRERVGKAYHYHYVVLTKKERYFHLVFDSGTMIWRVVQEVDSELFFG</sequence>
<dbReference type="AlphaFoldDB" id="A0A2N0VFT8"/>
<dbReference type="Proteomes" id="UP000233398">
    <property type="component" value="Unassembled WGS sequence"/>
</dbReference>
<comment type="caution">
    <text evidence="1">The sequence shown here is derived from an EMBL/GenBank/DDBJ whole genome shotgun (WGS) entry which is preliminary data.</text>
</comment>
<name>A0A2N0VFT8_9BACT</name>
<accession>A0A2N0VFT8</accession>
<gene>
    <name evidence="1" type="ORF">CWD77_10530</name>
</gene>
<dbReference type="OrthoDB" id="1524541at2"/>
<proteinExistence type="predicted"/>
<dbReference type="RefSeq" id="WP_101073537.1">
    <property type="nucleotide sequence ID" value="NZ_PISP01000003.1"/>
</dbReference>
<evidence type="ECO:0000313" key="1">
    <source>
        <dbReference type="EMBL" id="PKD43062.1"/>
    </source>
</evidence>